<keyword evidence="2" id="KW-1185">Reference proteome</keyword>
<proteinExistence type="predicted"/>
<dbReference type="Proteomes" id="UP000015105">
    <property type="component" value="Chromosome 1D"/>
</dbReference>
<dbReference type="AlphaFoldDB" id="A0A452YC04"/>
<reference evidence="1" key="4">
    <citation type="submission" date="2019-03" db="UniProtKB">
        <authorList>
            <consortium name="EnsemblPlants"/>
        </authorList>
    </citation>
    <scope>IDENTIFICATION</scope>
</reference>
<reference evidence="1" key="5">
    <citation type="journal article" date="2021" name="G3 (Bethesda)">
        <title>Aegilops tauschii genome assembly Aet v5.0 features greater sequence contiguity and improved annotation.</title>
        <authorList>
            <person name="Wang L."/>
            <person name="Zhu T."/>
            <person name="Rodriguez J.C."/>
            <person name="Deal K.R."/>
            <person name="Dubcovsky J."/>
            <person name="McGuire P.E."/>
            <person name="Lux T."/>
            <person name="Spannagl M."/>
            <person name="Mayer K.F.X."/>
            <person name="Baldrich P."/>
            <person name="Meyers B.C."/>
            <person name="Huo N."/>
            <person name="Gu Y.Q."/>
            <person name="Zhou H."/>
            <person name="Devos K.M."/>
            <person name="Bennetzen J.L."/>
            <person name="Unver T."/>
            <person name="Budak H."/>
            <person name="Gulick P.J."/>
            <person name="Galiba G."/>
            <person name="Kalapos B."/>
            <person name="Nelson D.R."/>
            <person name="Li P."/>
            <person name="You F.M."/>
            <person name="Luo M.C."/>
            <person name="Dvorak J."/>
        </authorList>
    </citation>
    <scope>NUCLEOTIDE SEQUENCE [LARGE SCALE GENOMIC DNA]</scope>
    <source>
        <strain evidence="1">cv. AL8/78</strain>
    </source>
</reference>
<name>A0A452YC04_AEGTS</name>
<protein>
    <submittedName>
        <fullName evidence="1">Uncharacterized protein</fullName>
    </submittedName>
</protein>
<evidence type="ECO:0000313" key="1">
    <source>
        <dbReference type="EnsemblPlants" id="AET1Gv20368700.3"/>
    </source>
</evidence>
<sequence>MTTRIAPGVGANLLGQHSAERNQDATTYVGNLDPQVFPRNYCGSCLSKQ</sequence>
<dbReference type="Gramene" id="AET1Gv20368700.3">
    <property type="protein sequence ID" value="AET1Gv20368700.3"/>
    <property type="gene ID" value="AET1Gv20368700"/>
</dbReference>
<dbReference type="EnsemblPlants" id="AET1Gv20368700.3">
    <property type="protein sequence ID" value="AET1Gv20368700.3"/>
    <property type="gene ID" value="AET1Gv20368700"/>
</dbReference>
<organism evidence="1 2">
    <name type="scientific">Aegilops tauschii subsp. strangulata</name>
    <name type="common">Goatgrass</name>
    <dbReference type="NCBI Taxonomy" id="200361"/>
    <lineage>
        <taxon>Eukaryota</taxon>
        <taxon>Viridiplantae</taxon>
        <taxon>Streptophyta</taxon>
        <taxon>Embryophyta</taxon>
        <taxon>Tracheophyta</taxon>
        <taxon>Spermatophyta</taxon>
        <taxon>Magnoliopsida</taxon>
        <taxon>Liliopsida</taxon>
        <taxon>Poales</taxon>
        <taxon>Poaceae</taxon>
        <taxon>BOP clade</taxon>
        <taxon>Pooideae</taxon>
        <taxon>Triticodae</taxon>
        <taxon>Triticeae</taxon>
        <taxon>Triticinae</taxon>
        <taxon>Aegilops</taxon>
    </lineage>
</organism>
<evidence type="ECO:0000313" key="2">
    <source>
        <dbReference type="Proteomes" id="UP000015105"/>
    </source>
</evidence>
<reference evidence="1" key="3">
    <citation type="journal article" date="2017" name="Nature">
        <title>Genome sequence of the progenitor of the wheat D genome Aegilops tauschii.</title>
        <authorList>
            <person name="Luo M.C."/>
            <person name="Gu Y.Q."/>
            <person name="Puiu D."/>
            <person name="Wang H."/>
            <person name="Twardziok S.O."/>
            <person name="Deal K.R."/>
            <person name="Huo N."/>
            <person name="Zhu T."/>
            <person name="Wang L."/>
            <person name="Wang Y."/>
            <person name="McGuire P.E."/>
            <person name="Liu S."/>
            <person name="Long H."/>
            <person name="Ramasamy R.K."/>
            <person name="Rodriguez J.C."/>
            <person name="Van S.L."/>
            <person name="Yuan L."/>
            <person name="Wang Z."/>
            <person name="Xia Z."/>
            <person name="Xiao L."/>
            <person name="Anderson O.D."/>
            <person name="Ouyang S."/>
            <person name="Liang Y."/>
            <person name="Zimin A.V."/>
            <person name="Pertea G."/>
            <person name="Qi P."/>
            <person name="Bennetzen J.L."/>
            <person name="Dai X."/>
            <person name="Dawson M.W."/>
            <person name="Muller H.G."/>
            <person name="Kugler K."/>
            <person name="Rivarola-Duarte L."/>
            <person name="Spannagl M."/>
            <person name="Mayer K.F.X."/>
            <person name="Lu F.H."/>
            <person name="Bevan M.W."/>
            <person name="Leroy P."/>
            <person name="Li P."/>
            <person name="You F.M."/>
            <person name="Sun Q."/>
            <person name="Liu Z."/>
            <person name="Lyons E."/>
            <person name="Wicker T."/>
            <person name="Salzberg S.L."/>
            <person name="Devos K.M."/>
            <person name="Dvorak J."/>
        </authorList>
    </citation>
    <scope>NUCLEOTIDE SEQUENCE [LARGE SCALE GENOMIC DNA]</scope>
    <source>
        <strain evidence="1">cv. AL8/78</strain>
    </source>
</reference>
<reference evidence="2" key="1">
    <citation type="journal article" date="2014" name="Science">
        <title>Ancient hybridizations among the ancestral genomes of bread wheat.</title>
        <authorList>
            <consortium name="International Wheat Genome Sequencing Consortium,"/>
            <person name="Marcussen T."/>
            <person name="Sandve S.R."/>
            <person name="Heier L."/>
            <person name="Spannagl M."/>
            <person name="Pfeifer M."/>
            <person name="Jakobsen K.S."/>
            <person name="Wulff B.B."/>
            <person name="Steuernagel B."/>
            <person name="Mayer K.F."/>
            <person name="Olsen O.A."/>
        </authorList>
    </citation>
    <scope>NUCLEOTIDE SEQUENCE [LARGE SCALE GENOMIC DNA]</scope>
    <source>
        <strain evidence="2">cv. AL8/78</strain>
    </source>
</reference>
<accession>A0A452YC04</accession>
<reference evidence="2" key="2">
    <citation type="journal article" date="2017" name="Nat. Plants">
        <title>The Aegilops tauschii genome reveals multiple impacts of transposons.</title>
        <authorList>
            <person name="Zhao G."/>
            <person name="Zou C."/>
            <person name="Li K."/>
            <person name="Wang K."/>
            <person name="Li T."/>
            <person name="Gao L."/>
            <person name="Zhang X."/>
            <person name="Wang H."/>
            <person name="Yang Z."/>
            <person name="Liu X."/>
            <person name="Jiang W."/>
            <person name="Mao L."/>
            <person name="Kong X."/>
            <person name="Jiao Y."/>
            <person name="Jia J."/>
        </authorList>
    </citation>
    <scope>NUCLEOTIDE SEQUENCE [LARGE SCALE GENOMIC DNA]</scope>
    <source>
        <strain evidence="2">cv. AL8/78</strain>
    </source>
</reference>